<evidence type="ECO:0000256" key="3">
    <source>
        <dbReference type="ARBA" id="ARBA00006958"/>
    </source>
</evidence>
<reference evidence="9" key="1">
    <citation type="submission" date="2020-04" db="EMBL/GenBank/DDBJ databases">
        <authorList>
            <person name="Alioto T."/>
            <person name="Alioto T."/>
            <person name="Gomez Garrido J."/>
        </authorList>
    </citation>
    <scope>NUCLEOTIDE SEQUENCE</scope>
    <source>
        <strain evidence="9">A484AB</strain>
    </source>
</reference>
<keyword evidence="5" id="KW-0479">Metal-binding</keyword>
<dbReference type="GO" id="GO:0004518">
    <property type="term" value="F:nuclease activity"/>
    <property type="evidence" value="ECO:0007669"/>
    <property type="project" value="UniProtKB-KW"/>
</dbReference>
<gene>
    <name evidence="9" type="ORF">PACLA_8A006668</name>
</gene>
<evidence type="ECO:0000256" key="4">
    <source>
        <dbReference type="ARBA" id="ARBA00022722"/>
    </source>
</evidence>
<evidence type="ECO:0000256" key="2">
    <source>
        <dbReference type="ARBA" id="ARBA00004123"/>
    </source>
</evidence>
<keyword evidence="10" id="KW-1185">Reference proteome</keyword>
<evidence type="ECO:0000313" key="10">
    <source>
        <dbReference type="Proteomes" id="UP001152795"/>
    </source>
</evidence>
<dbReference type="PANTHER" id="PTHR22930:SF85">
    <property type="entry name" value="GH03217P-RELATED"/>
    <property type="match status" value="1"/>
</dbReference>
<dbReference type="InterPro" id="IPR045249">
    <property type="entry name" value="HARBI1-like"/>
</dbReference>
<dbReference type="AlphaFoldDB" id="A0A7D9E6V9"/>
<proteinExistence type="inferred from homology"/>
<name>A0A7D9E6V9_PARCT</name>
<dbReference type="PANTHER" id="PTHR22930">
    <property type="match status" value="1"/>
</dbReference>
<evidence type="ECO:0000256" key="1">
    <source>
        <dbReference type="ARBA" id="ARBA00001968"/>
    </source>
</evidence>
<keyword evidence="7" id="KW-0539">Nucleus</keyword>
<dbReference type="GO" id="GO:0005634">
    <property type="term" value="C:nucleus"/>
    <property type="evidence" value="ECO:0007669"/>
    <property type="project" value="UniProtKB-SubCell"/>
</dbReference>
<evidence type="ECO:0000313" key="9">
    <source>
        <dbReference type="EMBL" id="CAB4001963.1"/>
    </source>
</evidence>
<dbReference type="Proteomes" id="UP001152795">
    <property type="component" value="Unassembled WGS sequence"/>
</dbReference>
<protein>
    <recommendedName>
        <fullName evidence="8">DDE Tnp4 domain-containing protein</fullName>
    </recommendedName>
</protein>
<feature type="domain" description="DDE Tnp4" evidence="8">
    <location>
        <begin position="205"/>
        <end position="335"/>
    </location>
</feature>
<comment type="subcellular location">
    <subcellularLocation>
        <location evidence="2">Nucleus</location>
    </subcellularLocation>
</comment>
<dbReference type="InterPro" id="IPR027806">
    <property type="entry name" value="HARBI1_dom"/>
</dbReference>
<evidence type="ECO:0000259" key="8">
    <source>
        <dbReference type="Pfam" id="PF13359"/>
    </source>
</evidence>
<comment type="caution">
    <text evidence="9">The sequence shown here is derived from an EMBL/GenBank/DDBJ whole genome shotgun (WGS) entry which is preliminary data.</text>
</comment>
<dbReference type="OrthoDB" id="2668416at2759"/>
<dbReference type="GO" id="GO:0016787">
    <property type="term" value="F:hydrolase activity"/>
    <property type="evidence" value="ECO:0007669"/>
    <property type="project" value="UniProtKB-KW"/>
</dbReference>
<evidence type="ECO:0000256" key="7">
    <source>
        <dbReference type="ARBA" id="ARBA00023242"/>
    </source>
</evidence>
<keyword evidence="4" id="KW-0540">Nuclease</keyword>
<comment type="cofactor">
    <cofactor evidence="1">
        <name>a divalent metal cation</name>
        <dbReference type="ChEBI" id="CHEBI:60240"/>
    </cofactor>
</comment>
<sequence>MAAEEIDVNVIATILSITSDYQKKIRMRRVNFMKHYMNQRNKKKHRTFYFWCIGALGNRLSSERRFWVQASKGTGLFWEETVVMWNDDSLWLENFRMSKGTFDFLCKKINAYLLREDTTFRKAIPVEKRAAICFWHLATNEDLRSLAWRFGVGKSTACEIINEVCQAVVEILLPQVIKWPSDEKLLNVVDGFLTTWGFPQCAGAIDGTHIPIVAPSESSPDYYNRKGFYSIVLQAVVDHQYRFTDIYIKWPGRVHDARVLSNSGVFGKAEAGLLFPDLTKQICECNVPVMLVGDPAYPLLPWLMKRHPNDGNLSPAQKKFNYRLSRARQVVECALAV</sequence>
<evidence type="ECO:0000256" key="6">
    <source>
        <dbReference type="ARBA" id="ARBA00022801"/>
    </source>
</evidence>
<comment type="similarity">
    <text evidence="3">Belongs to the HARBI1 family.</text>
</comment>
<accession>A0A7D9E6V9</accession>
<dbReference type="Pfam" id="PF13359">
    <property type="entry name" value="DDE_Tnp_4"/>
    <property type="match status" value="1"/>
</dbReference>
<evidence type="ECO:0000256" key="5">
    <source>
        <dbReference type="ARBA" id="ARBA00022723"/>
    </source>
</evidence>
<dbReference type="EMBL" id="CACRXK020004217">
    <property type="protein sequence ID" value="CAB4001963.1"/>
    <property type="molecule type" value="Genomic_DNA"/>
</dbReference>
<dbReference type="GO" id="GO:0046872">
    <property type="term" value="F:metal ion binding"/>
    <property type="evidence" value="ECO:0007669"/>
    <property type="project" value="UniProtKB-KW"/>
</dbReference>
<organism evidence="9 10">
    <name type="scientific">Paramuricea clavata</name>
    <name type="common">Red gorgonian</name>
    <name type="synonym">Violescent sea-whip</name>
    <dbReference type="NCBI Taxonomy" id="317549"/>
    <lineage>
        <taxon>Eukaryota</taxon>
        <taxon>Metazoa</taxon>
        <taxon>Cnidaria</taxon>
        <taxon>Anthozoa</taxon>
        <taxon>Octocorallia</taxon>
        <taxon>Malacalcyonacea</taxon>
        <taxon>Plexauridae</taxon>
        <taxon>Paramuricea</taxon>
    </lineage>
</organism>
<keyword evidence="6" id="KW-0378">Hydrolase</keyword>